<feature type="transmembrane region" description="Helical" evidence="1">
    <location>
        <begin position="83"/>
        <end position="102"/>
    </location>
</feature>
<protein>
    <recommendedName>
        <fullName evidence="4">Major facilitator superfamily (MFS) profile domain-containing protein</fullName>
    </recommendedName>
</protein>
<reference evidence="2 3" key="1">
    <citation type="submission" date="2016-02" db="EMBL/GenBank/DDBJ databases">
        <authorList>
            <person name="Teng J.L."/>
            <person name="Tang Y."/>
            <person name="Huang Y."/>
            <person name="Guo F."/>
            <person name="Wei W."/>
            <person name="Chen J.H."/>
            <person name="Wong S.Y."/>
            <person name="Lau S.K."/>
            <person name="Woo P.C."/>
        </authorList>
    </citation>
    <scope>NUCLEOTIDE SEQUENCE [LARGE SCALE GENOMIC DNA]</scope>
    <source>
        <strain evidence="2 3">JCM 13375</strain>
    </source>
</reference>
<sequence>MTITVCTDHRDALRTRIARVALCASGAAYGCFVLLVVAILGNDVDAFDELAGVAALAALTTPLLAAIGSAWGRGPCRIACTTVLAMTGPVVAIVVITALAAASH</sequence>
<keyword evidence="3" id="KW-1185">Reference proteome</keyword>
<feature type="transmembrane region" description="Helical" evidence="1">
    <location>
        <begin position="52"/>
        <end position="71"/>
    </location>
</feature>
<organism evidence="2 3">
    <name type="scientific">Tsukamurella pseudospumae</name>
    <dbReference type="NCBI Taxonomy" id="239498"/>
    <lineage>
        <taxon>Bacteria</taxon>
        <taxon>Bacillati</taxon>
        <taxon>Actinomycetota</taxon>
        <taxon>Actinomycetes</taxon>
        <taxon>Mycobacteriales</taxon>
        <taxon>Tsukamurellaceae</taxon>
        <taxon>Tsukamurella</taxon>
    </lineage>
</organism>
<evidence type="ECO:0008006" key="4">
    <source>
        <dbReference type="Google" id="ProtNLM"/>
    </source>
</evidence>
<evidence type="ECO:0000256" key="1">
    <source>
        <dbReference type="SAM" id="Phobius"/>
    </source>
</evidence>
<accession>A0A137ZMY4</accession>
<keyword evidence="1" id="KW-0812">Transmembrane</keyword>
<keyword evidence="1" id="KW-1133">Transmembrane helix</keyword>
<gene>
    <name evidence="2" type="ORF">AXK61_17115</name>
</gene>
<dbReference type="EMBL" id="LSRE01000009">
    <property type="protein sequence ID" value="KXO99547.1"/>
    <property type="molecule type" value="Genomic_DNA"/>
</dbReference>
<evidence type="ECO:0000313" key="2">
    <source>
        <dbReference type="EMBL" id="KXO99547.1"/>
    </source>
</evidence>
<dbReference type="Proteomes" id="UP000070409">
    <property type="component" value="Unassembled WGS sequence"/>
</dbReference>
<feature type="transmembrane region" description="Helical" evidence="1">
    <location>
        <begin position="20"/>
        <end position="40"/>
    </location>
</feature>
<dbReference type="RefSeq" id="WP_068744427.1">
    <property type="nucleotide sequence ID" value="NZ_LSRE01000009.1"/>
</dbReference>
<proteinExistence type="predicted"/>
<evidence type="ECO:0000313" key="3">
    <source>
        <dbReference type="Proteomes" id="UP000070409"/>
    </source>
</evidence>
<comment type="caution">
    <text evidence="2">The sequence shown here is derived from an EMBL/GenBank/DDBJ whole genome shotgun (WGS) entry which is preliminary data.</text>
</comment>
<name>A0A137ZMY4_9ACTN</name>
<keyword evidence="1" id="KW-0472">Membrane</keyword>